<gene>
    <name evidence="1" type="ORF">TPAB3V08_LOCUS11235</name>
</gene>
<dbReference type="EMBL" id="CAJPIN010032981">
    <property type="protein sequence ID" value="CAG2064288.1"/>
    <property type="molecule type" value="Genomic_DNA"/>
</dbReference>
<dbReference type="Proteomes" id="UP001153148">
    <property type="component" value="Unassembled WGS sequence"/>
</dbReference>
<accession>A0ABN7P8Y5</accession>
<proteinExistence type="predicted"/>
<keyword evidence="2" id="KW-1185">Reference proteome</keyword>
<protein>
    <submittedName>
        <fullName evidence="1">Uncharacterized protein</fullName>
    </submittedName>
</protein>
<comment type="caution">
    <text evidence="1">The sequence shown here is derived from an EMBL/GenBank/DDBJ whole genome shotgun (WGS) entry which is preliminary data.</text>
</comment>
<reference evidence="1" key="1">
    <citation type="submission" date="2021-03" db="EMBL/GenBank/DDBJ databases">
        <authorList>
            <person name="Tran Van P."/>
        </authorList>
    </citation>
    <scope>NUCLEOTIDE SEQUENCE</scope>
</reference>
<name>A0ABN7P8Y5_TIMPD</name>
<evidence type="ECO:0000313" key="1">
    <source>
        <dbReference type="EMBL" id="CAG2064288.1"/>
    </source>
</evidence>
<evidence type="ECO:0000313" key="2">
    <source>
        <dbReference type="Proteomes" id="UP001153148"/>
    </source>
</evidence>
<organism evidence="1 2">
    <name type="scientific">Timema podura</name>
    <name type="common">Walking stick</name>
    <dbReference type="NCBI Taxonomy" id="61482"/>
    <lineage>
        <taxon>Eukaryota</taxon>
        <taxon>Metazoa</taxon>
        <taxon>Ecdysozoa</taxon>
        <taxon>Arthropoda</taxon>
        <taxon>Hexapoda</taxon>
        <taxon>Insecta</taxon>
        <taxon>Pterygota</taxon>
        <taxon>Neoptera</taxon>
        <taxon>Polyneoptera</taxon>
        <taxon>Phasmatodea</taxon>
        <taxon>Timematodea</taxon>
        <taxon>Timematoidea</taxon>
        <taxon>Timematidae</taxon>
        <taxon>Timema</taxon>
    </lineage>
</organism>
<sequence length="19" mass="2100">MTLTLSLLAGSRVVLRKQL</sequence>